<dbReference type="CDD" id="cd00342">
    <property type="entry name" value="gram_neg_porins"/>
    <property type="match status" value="1"/>
</dbReference>
<evidence type="ECO:0000256" key="10">
    <source>
        <dbReference type="ARBA" id="ARBA00023237"/>
    </source>
</evidence>
<evidence type="ECO:0000259" key="12">
    <source>
        <dbReference type="Pfam" id="PF13609"/>
    </source>
</evidence>
<keyword evidence="8" id="KW-0626">Porin</keyword>
<evidence type="ECO:0000256" key="11">
    <source>
        <dbReference type="SAM" id="SignalP"/>
    </source>
</evidence>
<organism evidence="13 14">
    <name type="scientific">Thalassotalea eurytherma</name>
    <dbReference type="NCBI Taxonomy" id="1144278"/>
    <lineage>
        <taxon>Bacteria</taxon>
        <taxon>Pseudomonadati</taxon>
        <taxon>Pseudomonadota</taxon>
        <taxon>Gammaproteobacteria</taxon>
        <taxon>Alteromonadales</taxon>
        <taxon>Colwelliaceae</taxon>
        <taxon>Thalassotalea</taxon>
    </lineage>
</organism>
<comment type="subcellular location">
    <subcellularLocation>
        <location evidence="1">Cell outer membrane</location>
        <topology evidence="1">Multi-pass membrane protein</topology>
    </subcellularLocation>
</comment>
<gene>
    <name evidence="13" type="ORF">theurythT_18630</name>
</gene>
<dbReference type="Proteomes" id="UP001157133">
    <property type="component" value="Unassembled WGS sequence"/>
</dbReference>
<name>A0ABQ6H698_9GAMM</name>
<keyword evidence="14" id="KW-1185">Reference proteome</keyword>
<keyword evidence="5" id="KW-0812">Transmembrane</keyword>
<evidence type="ECO:0000256" key="1">
    <source>
        <dbReference type="ARBA" id="ARBA00004571"/>
    </source>
</evidence>
<dbReference type="EMBL" id="BSSU01000009">
    <property type="protein sequence ID" value="GLX82411.1"/>
    <property type="molecule type" value="Genomic_DNA"/>
</dbReference>
<reference evidence="13 14" key="1">
    <citation type="submission" date="2023-03" db="EMBL/GenBank/DDBJ databases">
        <title>Draft genome sequence of Thalassotalea eurytherma JCM 18482T.</title>
        <authorList>
            <person name="Sawabe T."/>
        </authorList>
    </citation>
    <scope>NUCLEOTIDE SEQUENCE [LARGE SCALE GENOMIC DNA]</scope>
    <source>
        <strain evidence="13 14">JCM 18482</strain>
    </source>
</reference>
<feature type="signal peptide" evidence="11">
    <location>
        <begin position="1"/>
        <end position="22"/>
    </location>
</feature>
<dbReference type="RefSeq" id="WP_284207781.1">
    <property type="nucleotide sequence ID" value="NZ_BSSU01000009.1"/>
</dbReference>
<dbReference type="PRINTS" id="PR00182">
    <property type="entry name" value="ECOLNEIPORIN"/>
</dbReference>
<dbReference type="Gene3D" id="2.40.160.10">
    <property type="entry name" value="Porin"/>
    <property type="match status" value="1"/>
</dbReference>
<feature type="domain" description="Porin" evidence="12">
    <location>
        <begin position="9"/>
        <end position="301"/>
    </location>
</feature>
<evidence type="ECO:0000256" key="2">
    <source>
        <dbReference type="ARBA" id="ARBA00011233"/>
    </source>
</evidence>
<evidence type="ECO:0000256" key="6">
    <source>
        <dbReference type="ARBA" id="ARBA00022729"/>
    </source>
</evidence>
<dbReference type="InterPro" id="IPR050298">
    <property type="entry name" value="Gram-neg_bact_OMP"/>
</dbReference>
<dbReference type="InterPro" id="IPR023614">
    <property type="entry name" value="Porin_dom_sf"/>
</dbReference>
<dbReference type="PANTHER" id="PTHR34501">
    <property type="entry name" value="PROTEIN YDDL-RELATED"/>
    <property type="match status" value="1"/>
</dbReference>
<evidence type="ECO:0000256" key="3">
    <source>
        <dbReference type="ARBA" id="ARBA00022448"/>
    </source>
</evidence>
<evidence type="ECO:0000313" key="14">
    <source>
        <dbReference type="Proteomes" id="UP001157133"/>
    </source>
</evidence>
<keyword evidence="4" id="KW-1134">Transmembrane beta strand</keyword>
<accession>A0ABQ6H698</accession>
<evidence type="ECO:0000256" key="5">
    <source>
        <dbReference type="ARBA" id="ARBA00022692"/>
    </source>
</evidence>
<dbReference type="Pfam" id="PF13609">
    <property type="entry name" value="Porin_4"/>
    <property type="match status" value="1"/>
</dbReference>
<feature type="chain" id="PRO_5046418822" evidence="11">
    <location>
        <begin position="23"/>
        <end position="317"/>
    </location>
</feature>
<keyword evidence="10" id="KW-0998">Cell outer membrane</keyword>
<evidence type="ECO:0000256" key="7">
    <source>
        <dbReference type="ARBA" id="ARBA00023065"/>
    </source>
</evidence>
<evidence type="ECO:0000256" key="9">
    <source>
        <dbReference type="ARBA" id="ARBA00023136"/>
    </source>
</evidence>
<comment type="caution">
    <text evidence="13">The sequence shown here is derived from an EMBL/GenBank/DDBJ whole genome shotgun (WGS) entry which is preliminary data.</text>
</comment>
<dbReference type="PRINTS" id="PR00184">
    <property type="entry name" value="NEISSPPORIN"/>
</dbReference>
<keyword evidence="9" id="KW-0472">Membrane</keyword>
<keyword evidence="7" id="KW-0406">Ion transport</keyword>
<dbReference type="PANTHER" id="PTHR34501:SF9">
    <property type="entry name" value="MAJOR OUTER MEMBRANE PROTEIN P.IA"/>
    <property type="match status" value="1"/>
</dbReference>
<protein>
    <submittedName>
        <fullName evidence="13">Porin</fullName>
    </submittedName>
</protein>
<dbReference type="InterPro" id="IPR033900">
    <property type="entry name" value="Gram_neg_porin_domain"/>
</dbReference>
<comment type="subunit">
    <text evidence="2">Homotrimer.</text>
</comment>
<dbReference type="InterPro" id="IPR002299">
    <property type="entry name" value="Porin_Neis"/>
</dbReference>
<dbReference type="InterPro" id="IPR001702">
    <property type="entry name" value="Porin_Gram-ve"/>
</dbReference>
<keyword evidence="6 11" id="KW-0732">Signal</keyword>
<proteinExistence type="predicted"/>
<keyword evidence="3" id="KW-0813">Transport</keyword>
<evidence type="ECO:0000256" key="4">
    <source>
        <dbReference type="ARBA" id="ARBA00022452"/>
    </source>
</evidence>
<sequence>MKLTKSAIALALLSSFSLSAAAADVLVYGKVNVSFQYSDDKEEGNGFTEIKSNASRIGFKGDHKLNDDLTVVYKAEFQVDIDGDDDNFTERTQYVGLVGGFGEAYLGKGDTMVKQSQGKIDLFNDLEGDIKVLWAGENRASNSLAYFTPKFGDFQFGATYIAEEDVDAEYGLSLAAFYGDKNLKKTKIFASIAHDKDVSGSTRAFGTSGLYDTTRASVQGKVAGVKLGAIYHMQENKGTGQELDGYLFSAAYGINSWTLKGQYQIADMDGGQEKSGFSLGADYKLAKPTKVYAFYTTFDNDLDDDKEYLAVGVEHKF</sequence>
<dbReference type="SUPFAM" id="SSF56935">
    <property type="entry name" value="Porins"/>
    <property type="match status" value="1"/>
</dbReference>
<evidence type="ECO:0000313" key="13">
    <source>
        <dbReference type="EMBL" id="GLX82411.1"/>
    </source>
</evidence>
<evidence type="ECO:0000256" key="8">
    <source>
        <dbReference type="ARBA" id="ARBA00023114"/>
    </source>
</evidence>